<dbReference type="SUPFAM" id="SSF55729">
    <property type="entry name" value="Acyl-CoA N-acyltransferases (Nat)"/>
    <property type="match status" value="1"/>
</dbReference>
<dbReference type="InterPro" id="IPR016181">
    <property type="entry name" value="Acyl_CoA_acyltransferase"/>
</dbReference>
<feature type="region of interest" description="Disordered" evidence="1">
    <location>
        <begin position="1"/>
        <end position="24"/>
    </location>
</feature>
<protein>
    <submittedName>
        <fullName evidence="3">GNAT family N-acetyltransferase</fullName>
    </submittedName>
</protein>
<keyword evidence="4" id="KW-1185">Reference proteome</keyword>
<organism evidence="3 4">
    <name type="scientific">Cupriavidus campinensis</name>
    <dbReference type="NCBI Taxonomy" id="151783"/>
    <lineage>
        <taxon>Bacteria</taxon>
        <taxon>Pseudomonadati</taxon>
        <taxon>Pseudomonadota</taxon>
        <taxon>Betaproteobacteria</taxon>
        <taxon>Burkholderiales</taxon>
        <taxon>Burkholderiaceae</taxon>
        <taxon>Cupriavidus</taxon>
    </lineage>
</organism>
<dbReference type="EMBL" id="VCIZ01000015">
    <property type="protein sequence ID" value="TSP10509.1"/>
    <property type="molecule type" value="Genomic_DNA"/>
</dbReference>
<gene>
    <name evidence="3" type="ORF">FGG12_22285</name>
</gene>
<evidence type="ECO:0000313" key="4">
    <source>
        <dbReference type="Proteomes" id="UP000318943"/>
    </source>
</evidence>
<feature type="domain" description="N-acetyltransferase" evidence="2">
    <location>
        <begin position="73"/>
        <end position="217"/>
    </location>
</feature>
<dbReference type="Pfam" id="PF13673">
    <property type="entry name" value="Acetyltransf_10"/>
    <property type="match status" value="1"/>
</dbReference>
<evidence type="ECO:0000259" key="2">
    <source>
        <dbReference type="PROSITE" id="PS51186"/>
    </source>
</evidence>
<comment type="caution">
    <text evidence="3">The sequence shown here is derived from an EMBL/GenBank/DDBJ whole genome shotgun (WGS) entry which is preliminary data.</text>
</comment>
<dbReference type="Proteomes" id="UP000318943">
    <property type="component" value="Unassembled WGS sequence"/>
</dbReference>
<dbReference type="InterPro" id="IPR000182">
    <property type="entry name" value="GNAT_dom"/>
</dbReference>
<dbReference type="Gene3D" id="3.40.630.30">
    <property type="match status" value="1"/>
</dbReference>
<evidence type="ECO:0000313" key="3">
    <source>
        <dbReference type="EMBL" id="TSP10509.1"/>
    </source>
</evidence>
<name>A0ABY3EHW5_9BURK</name>
<proteinExistence type="predicted"/>
<dbReference type="PROSITE" id="PS51186">
    <property type="entry name" value="GNAT"/>
    <property type="match status" value="1"/>
</dbReference>
<reference evidence="3 4" key="1">
    <citation type="submission" date="2019-05" db="EMBL/GenBank/DDBJ databases">
        <title>Whole genome sequence analysis of Cupriavidus campinensis S14E4C strain.</title>
        <authorList>
            <person name="Abbaszade G."/>
            <person name="Szabo A."/>
            <person name="Toumi M."/>
            <person name="Toth E."/>
        </authorList>
    </citation>
    <scope>NUCLEOTIDE SEQUENCE [LARGE SCALE GENOMIC DNA]</scope>
    <source>
        <strain evidence="3 4">S14E4C</strain>
    </source>
</reference>
<sequence>MGTPPHAGQGVRKRTETARGRSYTATHGLWPRAASVAARASRTAVSMGSVSAARSAVRAFGQTRKTGMNWVDKEFSELTTRELYQILRVRSEVFIVEQGSLLLDVDGKDIVGTHVLGVEPAEDTQQVVAYARLLKGEGSEIRIDKFLTRMSRRGDGTAEALMRSAQEAIQTRWPGAPVGIQVPFYLREFCEGFGFSKREGPYLEHGTHFIGMVWQPPRARARLFRLTR</sequence>
<accession>A0ABY3EHW5</accession>
<evidence type="ECO:0000256" key="1">
    <source>
        <dbReference type="SAM" id="MobiDB-lite"/>
    </source>
</evidence>